<dbReference type="PROSITE" id="PS50111">
    <property type="entry name" value="CHEMOTAXIS_TRANSDUC_2"/>
    <property type="match status" value="1"/>
</dbReference>
<evidence type="ECO:0000259" key="9">
    <source>
        <dbReference type="PROSITE" id="PS50111"/>
    </source>
</evidence>
<dbReference type="Pfam" id="PF00672">
    <property type="entry name" value="HAMP"/>
    <property type="match status" value="1"/>
</dbReference>
<comment type="similarity">
    <text evidence="6">Belongs to the methyl-accepting chemotaxis (MCP) protein family.</text>
</comment>
<evidence type="ECO:0000256" key="1">
    <source>
        <dbReference type="ARBA" id="ARBA00004141"/>
    </source>
</evidence>
<evidence type="ECO:0000256" key="7">
    <source>
        <dbReference type="PROSITE-ProRule" id="PRU00284"/>
    </source>
</evidence>
<keyword evidence="12" id="KW-1185">Reference proteome</keyword>
<keyword evidence="2 8" id="KW-0812">Transmembrane</keyword>
<dbReference type="Pfam" id="PF00015">
    <property type="entry name" value="MCPsignal"/>
    <property type="match status" value="1"/>
</dbReference>
<dbReference type="InterPro" id="IPR003660">
    <property type="entry name" value="HAMP_dom"/>
</dbReference>
<dbReference type="InterPro" id="IPR004089">
    <property type="entry name" value="MCPsignal_dom"/>
</dbReference>
<feature type="domain" description="Methyl-accepting transducer" evidence="9">
    <location>
        <begin position="380"/>
        <end position="609"/>
    </location>
</feature>
<dbReference type="SMART" id="SM00283">
    <property type="entry name" value="MA"/>
    <property type="match status" value="1"/>
</dbReference>
<evidence type="ECO:0000256" key="5">
    <source>
        <dbReference type="ARBA" id="ARBA00023224"/>
    </source>
</evidence>
<dbReference type="AlphaFoldDB" id="A0A1Y6ECP7"/>
<dbReference type="PANTHER" id="PTHR32089">
    <property type="entry name" value="METHYL-ACCEPTING CHEMOTAXIS PROTEIN MCPB"/>
    <property type="match status" value="1"/>
</dbReference>
<evidence type="ECO:0000256" key="2">
    <source>
        <dbReference type="ARBA" id="ARBA00022692"/>
    </source>
</evidence>
<evidence type="ECO:0000256" key="4">
    <source>
        <dbReference type="ARBA" id="ARBA00023136"/>
    </source>
</evidence>
<evidence type="ECO:0000313" key="12">
    <source>
        <dbReference type="Proteomes" id="UP000194450"/>
    </source>
</evidence>
<dbReference type="Gene3D" id="6.10.340.10">
    <property type="match status" value="1"/>
</dbReference>
<dbReference type="CDD" id="cd06225">
    <property type="entry name" value="HAMP"/>
    <property type="match status" value="1"/>
</dbReference>
<keyword evidence="5 7" id="KW-0807">Transducer</keyword>
<evidence type="ECO:0000256" key="6">
    <source>
        <dbReference type="ARBA" id="ARBA00029447"/>
    </source>
</evidence>
<proteinExistence type="inferred from homology"/>
<dbReference type="GO" id="GO:0006935">
    <property type="term" value="P:chemotaxis"/>
    <property type="evidence" value="ECO:0007669"/>
    <property type="project" value="UniProtKB-ARBA"/>
</dbReference>
<gene>
    <name evidence="11" type="ORF">SAMN06297229_0200</name>
</gene>
<evidence type="ECO:0000259" key="10">
    <source>
        <dbReference type="PROSITE" id="PS50885"/>
    </source>
</evidence>
<keyword evidence="4 8" id="KW-0472">Membrane</keyword>
<dbReference type="GO" id="GO:0007165">
    <property type="term" value="P:signal transduction"/>
    <property type="evidence" value="ECO:0007669"/>
    <property type="project" value="UniProtKB-KW"/>
</dbReference>
<dbReference type="EMBL" id="FXWH01000001">
    <property type="protein sequence ID" value="SMQ58991.1"/>
    <property type="molecule type" value="Genomic_DNA"/>
</dbReference>
<dbReference type="SUPFAM" id="SSF58104">
    <property type="entry name" value="Methyl-accepting chemotaxis protein (MCP) signaling domain"/>
    <property type="match status" value="1"/>
</dbReference>
<dbReference type="Gene3D" id="1.10.287.950">
    <property type="entry name" value="Methyl-accepting chemotaxis protein"/>
    <property type="match status" value="1"/>
</dbReference>
<feature type="domain" description="HAMP" evidence="10">
    <location>
        <begin position="315"/>
        <end position="368"/>
    </location>
</feature>
<dbReference type="Proteomes" id="UP000194450">
    <property type="component" value="Unassembled WGS sequence"/>
</dbReference>
<comment type="subcellular location">
    <subcellularLocation>
        <location evidence="1">Membrane</location>
        <topology evidence="1">Multi-pass membrane protein</topology>
    </subcellularLocation>
</comment>
<sequence length="638" mass="69881">MRVSVFSRISALVLTALSVLFLGVLLWANTQINYFDNQSRSYQHIEQSIQSDVVAPLNSYLLSGNAVLLGEAREAITGVLTNEVVQGNSLFTQLSGQLEQIQQQIDTDYRAIGKLSGAANGLIINAENGLSNEIASLVDYANEGRTDSPQVAGDYLTGASELIQLLSQLIHQREAMLSNGSEATLTNTLGDMQQTIEKLAELPLLGVMETLPDQSMVLVPREAKDLGAGIIGELQSLVRRYPGELTRTIEQNRQRQQAFTQLSAQLESLKQTVVGAKQSLTEQQQQRQAEIKVLVLVFVVLLLAVAAFNFVLLRKMVLQPLRMLRDAMRKLADQSDLDYLPGADKDTEMGEIAAGFNALLERTSSEAGQKKQQMDVVKDALELISREVTEIISRSRESTDNATRKQQILVDLSDLTERLAASFGELQTNADDTFQSMQECQQDNKRLLNATENASQTIGNGQSALGELNRSVNEVENILQVIAGIADQTNLLALNAAIEAARAGEHGRGFAVVADEVRKLSQQTQTSLTDIRTILTGLESAASNISGHYTNINDANEEQQNLVAKLTKVLLDIEGKAQSSSGLANQSAELMVQQSETIAAFHQHMTELLGEFDKSSQLLNHVSDQVNQQQYKIEKVFV</sequence>
<dbReference type="GO" id="GO:0016020">
    <property type="term" value="C:membrane"/>
    <property type="evidence" value="ECO:0007669"/>
    <property type="project" value="UniProtKB-SubCell"/>
</dbReference>
<evidence type="ECO:0000313" key="11">
    <source>
        <dbReference type="EMBL" id="SMQ58991.1"/>
    </source>
</evidence>
<keyword evidence="3 8" id="KW-1133">Transmembrane helix</keyword>
<dbReference type="OrthoDB" id="7024925at2"/>
<name>A0A1Y6ECP7_9GAMM</name>
<evidence type="ECO:0000256" key="8">
    <source>
        <dbReference type="SAM" id="Phobius"/>
    </source>
</evidence>
<dbReference type="PROSITE" id="PS50885">
    <property type="entry name" value="HAMP"/>
    <property type="match status" value="1"/>
</dbReference>
<organism evidence="11 12">
    <name type="scientific">Pseudidiomarina planktonica</name>
    <dbReference type="NCBI Taxonomy" id="1323738"/>
    <lineage>
        <taxon>Bacteria</taxon>
        <taxon>Pseudomonadati</taxon>
        <taxon>Pseudomonadota</taxon>
        <taxon>Gammaproteobacteria</taxon>
        <taxon>Alteromonadales</taxon>
        <taxon>Idiomarinaceae</taxon>
        <taxon>Pseudidiomarina</taxon>
    </lineage>
</organism>
<protein>
    <submittedName>
        <fullName evidence="11">Methyl-accepting chemotaxis protein</fullName>
    </submittedName>
</protein>
<accession>A0A1Y6ECP7</accession>
<evidence type="ECO:0000256" key="3">
    <source>
        <dbReference type="ARBA" id="ARBA00022989"/>
    </source>
</evidence>
<dbReference type="SMART" id="SM00304">
    <property type="entry name" value="HAMP"/>
    <property type="match status" value="1"/>
</dbReference>
<reference evidence="12" key="1">
    <citation type="submission" date="2017-04" db="EMBL/GenBank/DDBJ databases">
        <authorList>
            <person name="Varghese N."/>
            <person name="Submissions S."/>
        </authorList>
    </citation>
    <scope>NUCLEOTIDE SEQUENCE [LARGE SCALE GENOMIC DNA]</scope>
</reference>
<dbReference type="RefSeq" id="WP_086433398.1">
    <property type="nucleotide sequence ID" value="NZ_FXWH01000001.1"/>
</dbReference>
<feature type="transmembrane region" description="Helical" evidence="8">
    <location>
        <begin position="293"/>
        <end position="313"/>
    </location>
</feature>
<dbReference type="PANTHER" id="PTHR32089:SF119">
    <property type="entry name" value="METHYL-ACCEPTING CHEMOTAXIS PROTEIN CTPL"/>
    <property type="match status" value="1"/>
</dbReference>